<dbReference type="GO" id="GO:0003993">
    <property type="term" value="F:acid phosphatase activity"/>
    <property type="evidence" value="ECO:0007669"/>
    <property type="project" value="UniProtKB-EC"/>
</dbReference>
<keyword evidence="2 5" id="KW-0732">Signal</keyword>
<dbReference type="CDD" id="cd00839">
    <property type="entry name" value="MPP_PAPs"/>
    <property type="match status" value="1"/>
</dbReference>
<name>A0AAW1NTY8_9CHLO</name>
<dbReference type="Pfam" id="PF00149">
    <property type="entry name" value="Metallophos"/>
    <property type="match status" value="1"/>
</dbReference>
<reference evidence="9 10" key="1">
    <citation type="journal article" date="2024" name="Nat. Commun.">
        <title>Phylogenomics reveals the evolutionary origins of lichenization in chlorophyte algae.</title>
        <authorList>
            <person name="Puginier C."/>
            <person name="Libourel C."/>
            <person name="Otte J."/>
            <person name="Skaloud P."/>
            <person name="Haon M."/>
            <person name="Grisel S."/>
            <person name="Petersen M."/>
            <person name="Berrin J.G."/>
            <person name="Delaux P.M."/>
            <person name="Dal Grande F."/>
            <person name="Keller J."/>
        </authorList>
    </citation>
    <scope>NUCLEOTIDE SEQUENCE [LARGE SCALE GENOMIC DNA]</scope>
    <source>
        <strain evidence="9 10">SAG 2036</strain>
    </source>
</reference>
<evidence type="ECO:0000256" key="4">
    <source>
        <dbReference type="ARBA" id="ARBA00023180"/>
    </source>
</evidence>
<evidence type="ECO:0000256" key="5">
    <source>
        <dbReference type="RuleBase" id="RU361203"/>
    </source>
</evidence>
<feature type="domain" description="Purple acid phosphatase N-terminal" evidence="8">
    <location>
        <begin position="66"/>
        <end position="180"/>
    </location>
</feature>
<proteinExistence type="inferred from homology"/>
<dbReference type="SUPFAM" id="SSF49363">
    <property type="entry name" value="Purple acid phosphatase, N-terminal domain"/>
    <property type="match status" value="1"/>
</dbReference>
<dbReference type="InterPro" id="IPR041792">
    <property type="entry name" value="MPP_PAP"/>
</dbReference>
<dbReference type="SUPFAM" id="SSF56300">
    <property type="entry name" value="Metallo-dependent phosphatases"/>
    <property type="match status" value="1"/>
</dbReference>
<evidence type="ECO:0000313" key="9">
    <source>
        <dbReference type="EMBL" id="KAK9797409.1"/>
    </source>
</evidence>
<dbReference type="InterPro" id="IPR004843">
    <property type="entry name" value="Calcineurin-like_PHP"/>
</dbReference>
<feature type="chain" id="PRO_5043104874" description="Purple acid phosphatase" evidence="5">
    <location>
        <begin position="22"/>
        <end position="601"/>
    </location>
</feature>
<accession>A0AAW1NTY8</accession>
<dbReference type="InterPro" id="IPR039331">
    <property type="entry name" value="PAPs-like"/>
</dbReference>
<dbReference type="Gene3D" id="2.60.40.380">
    <property type="entry name" value="Purple acid phosphatase-like, N-terminal"/>
    <property type="match status" value="1"/>
</dbReference>
<dbReference type="InterPro" id="IPR025733">
    <property type="entry name" value="PAPs_C"/>
</dbReference>
<dbReference type="PROSITE" id="PS51257">
    <property type="entry name" value="PROKAR_LIPOPROTEIN"/>
    <property type="match status" value="1"/>
</dbReference>
<feature type="domain" description="Purple acid phosphatase C-terminal" evidence="7">
    <location>
        <begin position="505"/>
        <end position="559"/>
    </location>
</feature>
<keyword evidence="4" id="KW-0325">Glycoprotein</keyword>
<dbReference type="InterPro" id="IPR008963">
    <property type="entry name" value="Purple_acid_Pase-like_N"/>
</dbReference>
<protein>
    <recommendedName>
        <fullName evidence="5">Purple acid phosphatase</fullName>
        <ecNumber evidence="5">3.1.3.2</ecNumber>
    </recommendedName>
</protein>
<comment type="catalytic activity">
    <reaction evidence="5">
        <text>a phosphate monoester + H2O = an alcohol + phosphate</text>
        <dbReference type="Rhea" id="RHEA:15017"/>
        <dbReference type="ChEBI" id="CHEBI:15377"/>
        <dbReference type="ChEBI" id="CHEBI:30879"/>
        <dbReference type="ChEBI" id="CHEBI:43474"/>
        <dbReference type="ChEBI" id="CHEBI:67140"/>
        <dbReference type="EC" id="3.1.3.2"/>
    </reaction>
</comment>
<evidence type="ECO:0000259" key="6">
    <source>
        <dbReference type="Pfam" id="PF00149"/>
    </source>
</evidence>
<comment type="caution">
    <text evidence="9">The sequence shown here is derived from an EMBL/GenBank/DDBJ whole genome shotgun (WGS) entry which is preliminary data.</text>
</comment>
<dbReference type="EC" id="3.1.3.2" evidence="5"/>
<feature type="signal peptide" evidence="5">
    <location>
        <begin position="1"/>
        <end position="21"/>
    </location>
</feature>
<dbReference type="Pfam" id="PF14008">
    <property type="entry name" value="Metallophos_C"/>
    <property type="match status" value="1"/>
</dbReference>
<comment type="similarity">
    <text evidence="1 5">Belongs to the metallophosphoesterase superfamily. Purple acid phosphatase family.</text>
</comment>
<dbReference type="PANTHER" id="PTHR22953">
    <property type="entry name" value="ACID PHOSPHATASE RELATED"/>
    <property type="match status" value="1"/>
</dbReference>
<organism evidence="9 10">
    <name type="scientific">Symbiochloris irregularis</name>
    <dbReference type="NCBI Taxonomy" id="706552"/>
    <lineage>
        <taxon>Eukaryota</taxon>
        <taxon>Viridiplantae</taxon>
        <taxon>Chlorophyta</taxon>
        <taxon>core chlorophytes</taxon>
        <taxon>Trebouxiophyceae</taxon>
        <taxon>Trebouxiales</taxon>
        <taxon>Trebouxiaceae</taxon>
        <taxon>Symbiochloris</taxon>
    </lineage>
</organism>
<keyword evidence="3 5" id="KW-0378">Hydrolase</keyword>
<sequence length="601" mass="66163">MVRHGVSCIALAVLLMGCVKAAPLTSMDVLAPLSMPYNPELRPWTVNMPLDDPEVSPGADAGPDKPTQVHLSIAGTNALYVMWATGVGVTGNGTLERNELTESIVHYGTSAGNLDLTANGTAEVYDQIYTSSVPGANVTNALNYTSPVLHTVQLNNLKPNTTYYYQVGDGATMSETFNFRSLAAPGSQAYPQRIAFLADWGYSYNSSSTLDHVIESLSNTANPPAIFYIADFCYADTWLANGTATATATQSADGFEGPQSDTWQPVWDAWMRFIEPLVSKVPMIGGTGNHEIEQQYNSNGNYTIFASVQARWHVPKDSGSYFYHSENFGPVHSIFLSNYYDYTPGSAQWTWLWQDLHNVNRTATPWVFVSFHNPWYTTDSSFKQFEQMRVSLEPITYQYGVDAFFYGHVHSYERTAPMYNYLVDPCGAVHLTIGDAGNSEGLSGLTGPDAYPYTEPYYATNNGGCPNVTSNTRPNWLKSTPGNTTDHFSWYKQVLTFQGNGNSTGPAGKYPSGFCWEGQPIWSQYRESSFGHGTLDIMNTTHALWQWHRNQDSNDVIADEIYLIRNTSQCPQKLGAAAYTSGLAADVNLGTTPLNIQSAGR</sequence>
<dbReference type="Pfam" id="PF16656">
    <property type="entry name" value="Pur_ac_phosph_N"/>
    <property type="match status" value="1"/>
</dbReference>
<dbReference type="AlphaFoldDB" id="A0AAW1NTY8"/>
<dbReference type="PANTHER" id="PTHR22953:SF155">
    <property type="entry name" value="PURPLE ACID PHOSPHATASE 18"/>
    <property type="match status" value="1"/>
</dbReference>
<dbReference type="Proteomes" id="UP001465755">
    <property type="component" value="Unassembled WGS sequence"/>
</dbReference>
<evidence type="ECO:0000256" key="3">
    <source>
        <dbReference type="ARBA" id="ARBA00022801"/>
    </source>
</evidence>
<evidence type="ECO:0000313" key="10">
    <source>
        <dbReference type="Proteomes" id="UP001465755"/>
    </source>
</evidence>
<evidence type="ECO:0000256" key="1">
    <source>
        <dbReference type="ARBA" id="ARBA00008723"/>
    </source>
</evidence>
<dbReference type="EMBL" id="JALJOQ010000107">
    <property type="protein sequence ID" value="KAK9797409.1"/>
    <property type="molecule type" value="Genomic_DNA"/>
</dbReference>
<keyword evidence="10" id="KW-1185">Reference proteome</keyword>
<gene>
    <name evidence="9" type="ORF">WJX73_007209</name>
</gene>
<dbReference type="Gene3D" id="3.60.21.10">
    <property type="match status" value="2"/>
</dbReference>
<evidence type="ECO:0000259" key="8">
    <source>
        <dbReference type="Pfam" id="PF16656"/>
    </source>
</evidence>
<dbReference type="GO" id="GO:0046872">
    <property type="term" value="F:metal ion binding"/>
    <property type="evidence" value="ECO:0007669"/>
    <property type="project" value="InterPro"/>
</dbReference>
<evidence type="ECO:0000256" key="2">
    <source>
        <dbReference type="ARBA" id="ARBA00022729"/>
    </source>
</evidence>
<feature type="domain" description="Calcineurin-like phosphoesterase" evidence="6">
    <location>
        <begin position="193"/>
        <end position="412"/>
    </location>
</feature>
<dbReference type="InterPro" id="IPR029052">
    <property type="entry name" value="Metallo-depent_PP-like"/>
</dbReference>
<evidence type="ECO:0000259" key="7">
    <source>
        <dbReference type="Pfam" id="PF14008"/>
    </source>
</evidence>
<dbReference type="InterPro" id="IPR015914">
    <property type="entry name" value="PAPs_N"/>
</dbReference>